<evidence type="ECO:0000256" key="9">
    <source>
        <dbReference type="PROSITE-ProRule" id="PRU00175"/>
    </source>
</evidence>
<evidence type="ECO:0000256" key="4">
    <source>
        <dbReference type="ARBA" id="ARBA00022723"/>
    </source>
</evidence>
<keyword evidence="5" id="KW-0677">Repeat</keyword>
<dbReference type="PROSITE" id="PS50089">
    <property type="entry name" value="ZF_RING_2"/>
    <property type="match status" value="1"/>
</dbReference>
<dbReference type="EMBL" id="JADGIZ020000035">
    <property type="protein sequence ID" value="KAL2914277.1"/>
    <property type="molecule type" value="Genomic_DNA"/>
</dbReference>
<evidence type="ECO:0000256" key="8">
    <source>
        <dbReference type="ARBA" id="ARBA00022833"/>
    </source>
</evidence>
<comment type="caution">
    <text evidence="13">The sequence shown here is derived from an EMBL/GenBank/DDBJ whole genome shotgun (WGS) entry which is preliminary data.</text>
</comment>
<evidence type="ECO:0000259" key="11">
    <source>
        <dbReference type="PROSITE" id="PS50089"/>
    </source>
</evidence>
<dbReference type="SMART" id="SM00647">
    <property type="entry name" value="IBR"/>
    <property type="match status" value="2"/>
</dbReference>
<evidence type="ECO:0000313" key="13">
    <source>
        <dbReference type="EMBL" id="KAL2914277.1"/>
    </source>
</evidence>
<organism evidence="13 14">
    <name type="scientific">Polyrhizophydium stewartii</name>
    <dbReference type="NCBI Taxonomy" id="2732419"/>
    <lineage>
        <taxon>Eukaryota</taxon>
        <taxon>Fungi</taxon>
        <taxon>Fungi incertae sedis</taxon>
        <taxon>Chytridiomycota</taxon>
        <taxon>Chytridiomycota incertae sedis</taxon>
        <taxon>Chytridiomycetes</taxon>
        <taxon>Rhizophydiales</taxon>
        <taxon>Rhizophydiales incertae sedis</taxon>
        <taxon>Polyrhizophydium</taxon>
    </lineage>
</organism>
<feature type="domain" description="RING-type" evidence="11">
    <location>
        <begin position="150"/>
        <end position="195"/>
    </location>
</feature>
<reference evidence="13 14" key="1">
    <citation type="submission" date="2023-09" db="EMBL/GenBank/DDBJ databases">
        <title>Pangenome analysis of Batrachochytrium dendrobatidis and related Chytrids.</title>
        <authorList>
            <person name="Yacoub M.N."/>
            <person name="Stajich J.E."/>
            <person name="James T.Y."/>
        </authorList>
    </citation>
    <scope>NUCLEOTIDE SEQUENCE [LARGE SCALE GENOMIC DNA]</scope>
    <source>
        <strain evidence="13 14">JEL0888</strain>
    </source>
</reference>
<proteinExistence type="predicted"/>
<dbReference type="Gene3D" id="1.20.120.1750">
    <property type="match status" value="1"/>
</dbReference>
<dbReference type="Pfam" id="PF21235">
    <property type="entry name" value="UBA_ARI1"/>
    <property type="match status" value="1"/>
</dbReference>
<dbReference type="Pfam" id="PF22191">
    <property type="entry name" value="IBR_1"/>
    <property type="match status" value="1"/>
</dbReference>
<gene>
    <name evidence="13" type="ORF">HK105_206223</name>
</gene>
<sequence>MSFNDDDDFMDDDADFDVDSDGDVQIEDSQNPDDEDPFDTQNQDMFEEEEDSNFLPVVSEREMRKEYDVDFVIFSPKEILSFQESEISQVSAILGCPPQTAATLLRHFHWHKERLIESYMDDSDRVAAAAGVIMDASKQPRPIAVPGFMCDICCNDEDGLMSLALSCGHRFCVDCYSHYVAMKIKEEGESRSISCAASGCKIIVDEMTVKSLVDESTHEKYRELLMRTYVDDSPYLKWCPAPNCDYAVECKVRPDQLKEIVPTVTCRCGFNFCFGCSLLNHQPSPCFLVKLWIKKCADDSETANWISANTKECIKCQTSIEKNGGCNHMTCRKCKHEFCWVCLGPWSEHGTSWYSCNRFEEKSGIDARDSQARSRAALERYLHYFNRYDNHDKSAKLDKDLYEKTEKKMEEMQQSSELSWIEVQFLSKAVEVLLQSRMTLKWTYCFAYYLVRNNNTQLFEDNQSDLEMAVEALSGLLEQPIDPSTVSKTKQLVLDKTVYVASRREILLKDTCRGLIEGRWEFTV</sequence>
<evidence type="ECO:0000256" key="7">
    <source>
        <dbReference type="ARBA" id="ARBA00022786"/>
    </source>
</evidence>
<keyword evidence="8" id="KW-0862">Zinc</keyword>
<dbReference type="InterPro" id="IPR002867">
    <property type="entry name" value="IBR_dom"/>
</dbReference>
<evidence type="ECO:0000256" key="6">
    <source>
        <dbReference type="ARBA" id="ARBA00022771"/>
    </source>
</evidence>
<evidence type="ECO:0000313" key="14">
    <source>
        <dbReference type="Proteomes" id="UP001527925"/>
    </source>
</evidence>
<keyword evidence="4" id="KW-0479">Metal-binding</keyword>
<feature type="domain" description="RING-type" evidence="12">
    <location>
        <begin position="146"/>
        <end position="360"/>
    </location>
</feature>
<dbReference type="InterPro" id="IPR048962">
    <property type="entry name" value="ARIH1-like_UBL"/>
</dbReference>
<evidence type="ECO:0000256" key="3">
    <source>
        <dbReference type="ARBA" id="ARBA00022679"/>
    </source>
</evidence>
<evidence type="ECO:0000256" key="2">
    <source>
        <dbReference type="ARBA" id="ARBA00012251"/>
    </source>
</evidence>
<dbReference type="Proteomes" id="UP001527925">
    <property type="component" value="Unassembled WGS sequence"/>
</dbReference>
<accession>A0ABR4N426</accession>
<evidence type="ECO:0000259" key="12">
    <source>
        <dbReference type="PROSITE" id="PS51873"/>
    </source>
</evidence>
<name>A0ABR4N426_9FUNG</name>
<keyword evidence="3" id="KW-0808">Transferase</keyword>
<keyword evidence="14" id="KW-1185">Reference proteome</keyword>
<evidence type="ECO:0000256" key="10">
    <source>
        <dbReference type="SAM" id="MobiDB-lite"/>
    </source>
</evidence>
<dbReference type="SUPFAM" id="SSF57850">
    <property type="entry name" value="RING/U-box"/>
    <property type="match status" value="3"/>
</dbReference>
<dbReference type="Pfam" id="PF01485">
    <property type="entry name" value="IBR"/>
    <property type="match status" value="1"/>
</dbReference>
<keyword evidence="7" id="KW-0833">Ubl conjugation pathway</keyword>
<evidence type="ECO:0000256" key="1">
    <source>
        <dbReference type="ARBA" id="ARBA00001798"/>
    </source>
</evidence>
<feature type="compositionally biased region" description="Acidic residues" evidence="10">
    <location>
        <begin position="1"/>
        <end position="38"/>
    </location>
</feature>
<dbReference type="Pfam" id="PF19422">
    <property type="entry name" value="Ariadne"/>
    <property type="match status" value="1"/>
</dbReference>
<dbReference type="InterPro" id="IPR031127">
    <property type="entry name" value="E3_UB_ligase_RBR"/>
</dbReference>
<dbReference type="EC" id="2.3.2.31" evidence="2"/>
<dbReference type="InterPro" id="IPR045840">
    <property type="entry name" value="Ariadne"/>
</dbReference>
<evidence type="ECO:0000256" key="5">
    <source>
        <dbReference type="ARBA" id="ARBA00022737"/>
    </source>
</evidence>
<dbReference type="InterPro" id="IPR017907">
    <property type="entry name" value="Znf_RING_CS"/>
</dbReference>
<keyword evidence="6 9" id="KW-0863">Zinc-finger</keyword>
<protein>
    <recommendedName>
        <fullName evidence="2">RBR-type E3 ubiquitin transferase</fullName>
        <ecNumber evidence="2">2.3.2.31</ecNumber>
    </recommendedName>
</protein>
<dbReference type="PROSITE" id="PS51873">
    <property type="entry name" value="TRIAD"/>
    <property type="match status" value="1"/>
</dbReference>
<dbReference type="InterPro" id="IPR044066">
    <property type="entry name" value="TRIAD_supradom"/>
</dbReference>
<dbReference type="InterPro" id="IPR001841">
    <property type="entry name" value="Znf_RING"/>
</dbReference>
<dbReference type="PROSITE" id="PS00518">
    <property type="entry name" value="ZF_RING_1"/>
    <property type="match status" value="2"/>
</dbReference>
<dbReference type="CDD" id="cd20346">
    <property type="entry name" value="BRcat_RBR_ANKIB1"/>
    <property type="match status" value="1"/>
</dbReference>
<feature type="region of interest" description="Disordered" evidence="10">
    <location>
        <begin position="1"/>
        <end position="52"/>
    </location>
</feature>
<dbReference type="PANTHER" id="PTHR11685">
    <property type="entry name" value="RBR FAMILY RING FINGER AND IBR DOMAIN-CONTAINING"/>
    <property type="match status" value="1"/>
</dbReference>
<dbReference type="Gene3D" id="3.30.40.10">
    <property type="entry name" value="Zinc/RING finger domain, C3HC4 (zinc finger)"/>
    <property type="match status" value="1"/>
</dbReference>
<dbReference type="InterPro" id="IPR013083">
    <property type="entry name" value="Znf_RING/FYVE/PHD"/>
</dbReference>
<comment type="catalytic activity">
    <reaction evidence="1">
        <text>[E2 ubiquitin-conjugating enzyme]-S-ubiquitinyl-L-cysteine + [acceptor protein]-L-lysine = [E2 ubiquitin-conjugating enzyme]-L-cysteine + [acceptor protein]-N(6)-ubiquitinyl-L-lysine.</text>
        <dbReference type="EC" id="2.3.2.31"/>
    </reaction>
</comment>
<dbReference type="CDD" id="cd16625">
    <property type="entry name" value="RING-HC_RBR_HEL2-like"/>
    <property type="match status" value="1"/>
</dbReference>
<dbReference type="CDD" id="cd20356">
    <property type="entry name" value="Rcat_RBR_HHARI-like"/>
    <property type="match status" value="1"/>
</dbReference>